<evidence type="ECO:0000256" key="1">
    <source>
        <dbReference type="ARBA" id="ARBA00022723"/>
    </source>
</evidence>
<keyword evidence="6" id="KW-1185">Reference proteome</keyword>
<dbReference type="Proteomes" id="UP001497512">
    <property type="component" value="Chromosome 19"/>
</dbReference>
<organism evidence="5 6">
    <name type="scientific">Sphagnum troendelagicum</name>
    <dbReference type="NCBI Taxonomy" id="128251"/>
    <lineage>
        <taxon>Eukaryota</taxon>
        <taxon>Viridiplantae</taxon>
        <taxon>Streptophyta</taxon>
        <taxon>Embryophyta</taxon>
        <taxon>Bryophyta</taxon>
        <taxon>Sphagnophytina</taxon>
        <taxon>Sphagnopsida</taxon>
        <taxon>Sphagnales</taxon>
        <taxon>Sphagnaceae</taxon>
        <taxon>Sphagnum</taxon>
    </lineage>
</organism>
<reference evidence="5" key="1">
    <citation type="submission" date="2024-02" db="EMBL/GenBank/DDBJ databases">
        <authorList>
            <consortium name="ELIXIR-Norway"/>
            <consortium name="Elixir Norway"/>
        </authorList>
    </citation>
    <scope>NUCLEOTIDE SEQUENCE</scope>
</reference>
<dbReference type="PROSITE" id="PS00196">
    <property type="entry name" value="COPPER_BLUE"/>
    <property type="match status" value="1"/>
</dbReference>
<protein>
    <recommendedName>
        <fullName evidence="4">Phytocyanin domain-containing protein</fullName>
    </recommendedName>
</protein>
<evidence type="ECO:0000313" key="6">
    <source>
        <dbReference type="Proteomes" id="UP001497512"/>
    </source>
</evidence>
<dbReference type="InterPro" id="IPR028871">
    <property type="entry name" value="BlueCu_1_BS"/>
</dbReference>
<feature type="region of interest" description="Disordered" evidence="3">
    <location>
        <begin position="129"/>
        <end position="151"/>
    </location>
</feature>
<dbReference type="PROSITE" id="PS51485">
    <property type="entry name" value="PHYTOCYANIN"/>
    <property type="match status" value="1"/>
</dbReference>
<evidence type="ECO:0000259" key="4">
    <source>
        <dbReference type="PROSITE" id="PS51485"/>
    </source>
</evidence>
<evidence type="ECO:0000256" key="2">
    <source>
        <dbReference type="ARBA" id="ARBA00023008"/>
    </source>
</evidence>
<proteinExistence type="predicted"/>
<gene>
    <name evidence="5" type="ORF">CSSPTR1EN2_LOCUS11254</name>
</gene>
<evidence type="ECO:0000313" key="5">
    <source>
        <dbReference type="EMBL" id="CAK9212473.1"/>
    </source>
</evidence>
<name>A0ABP0U4E7_9BRYO</name>
<evidence type="ECO:0000256" key="3">
    <source>
        <dbReference type="SAM" id="MobiDB-lite"/>
    </source>
</evidence>
<keyword evidence="1" id="KW-0479">Metal-binding</keyword>
<sequence>MNLLCCMIVDSRRCTVFSMPYGGHTIDQFFDANAFAACNFSAEHREWAGPNITMFDATLKNTGQYYFACAIPGHCLQGQKLSLFVYENIAAAAAAAATTTTTTTAPAPAPAPQARAPQQLTRMRFQQPTASPLVSPNSGPPPSPLARPPVPAVGYPIRSPVVAPAGSPKASRRLVRPPAYAPAAASRGRPIAHHAGRVLHLL</sequence>
<feature type="compositionally biased region" description="Pro residues" evidence="3">
    <location>
        <begin position="138"/>
        <end position="151"/>
    </location>
</feature>
<dbReference type="EMBL" id="OZ019911">
    <property type="protein sequence ID" value="CAK9212473.1"/>
    <property type="molecule type" value="Genomic_DNA"/>
</dbReference>
<dbReference type="InterPro" id="IPR008972">
    <property type="entry name" value="Cupredoxin"/>
</dbReference>
<dbReference type="InterPro" id="IPR003245">
    <property type="entry name" value="Phytocyanin_dom"/>
</dbReference>
<dbReference type="Pfam" id="PF02298">
    <property type="entry name" value="Cu_bind_like"/>
    <property type="match status" value="1"/>
</dbReference>
<keyword evidence="2" id="KW-0186">Copper</keyword>
<dbReference type="SUPFAM" id="SSF49503">
    <property type="entry name" value="Cupredoxins"/>
    <property type="match status" value="1"/>
</dbReference>
<dbReference type="Gene3D" id="2.60.40.420">
    <property type="entry name" value="Cupredoxins - blue copper proteins"/>
    <property type="match status" value="1"/>
</dbReference>
<feature type="domain" description="Phytocyanin" evidence="4">
    <location>
        <begin position="1"/>
        <end position="87"/>
    </location>
</feature>
<accession>A0ABP0U4E7</accession>